<evidence type="ECO:0000313" key="5">
    <source>
        <dbReference type="EMBL" id="MEV8466269.1"/>
    </source>
</evidence>
<dbReference type="PROSITE" id="PS50949">
    <property type="entry name" value="HTH_GNTR"/>
    <property type="match status" value="1"/>
</dbReference>
<keyword evidence="3" id="KW-0804">Transcription</keyword>
<dbReference type="InterPro" id="IPR011711">
    <property type="entry name" value="GntR_C"/>
</dbReference>
<dbReference type="SMART" id="SM00345">
    <property type="entry name" value="HTH_GNTR"/>
    <property type="match status" value="1"/>
</dbReference>
<feature type="domain" description="HTH gntR-type" evidence="4">
    <location>
        <begin position="9"/>
        <end position="77"/>
    </location>
</feature>
<dbReference type="PANTHER" id="PTHR43537">
    <property type="entry name" value="TRANSCRIPTIONAL REGULATOR, GNTR FAMILY"/>
    <property type="match status" value="1"/>
</dbReference>
<dbReference type="Pfam" id="PF00392">
    <property type="entry name" value="GntR"/>
    <property type="match status" value="1"/>
</dbReference>
<keyword evidence="1" id="KW-0805">Transcription regulation</keyword>
<dbReference type="SUPFAM" id="SSF46785">
    <property type="entry name" value="Winged helix' DNA-binding domain"/>
    <property type="match status" value="1"/>
</dbReference>
<dbReference type="Pfam" id="PF07729">
    <property type="entry name" value="FCD"/>
    <property type="match status" value="1"/>
</dbReference>
<keyword evidence="2" id="KW-0238">DNA-binding</keyword>
<dbReference type="InterPro" id="IPR000524">
    <property type="entry name" value="Tscrpt_reg_HTH_GntR"/>
</dbReference>
<protein>
    <submittedName>
        <fullName evidence="5">FadR/GntR family transcriptional regulator</fullName>
    </submittedName>
</protein>
<dbReference type="PRINTS" id="PR00035">
    <property type="entry name" value="HTHGNTR"/>
</dbReference>
<dbReference type="RefSeq" id="WP_366192070.1">
    <property type="nucleotide sequence ID" value="NZ_JBFBVU010000004.1"/>
</dbReference>
<accession>A0ABV3L3W6</accession>
<dbReference type="InterPro" id="IPR036390">
    <property type="entry name" value="WH_DNA-bd_sf"/>
</dbReference>
<dbReference type="InterPro" id="IPR008920">
    <property type="entry name" value="TF_FadR/GntR_C"/>
</dbReference>
<reference evidence="5 6" key="1">
    <citation type="submission" date="2024-07" db="EMBL/GenBank/DDBJ databases">
        <authorList>
            <person name="Kang M."/>
        </authorList>
    </citation>
    <scope>NUCLEOTIDE SEQUENCE [LARGE SCALE GENOMIC DNA]</scope>
    <source>
        <strain evidence="5 6">DFM31</strain>
    </source>
</reference>
<dbReference type="CDD" id="cd07377">
    <property type="entry name" value="WHTH_GntR"/>
    <property type="match status" value="1"/>
</dbReference>
<dbReference type="InterPro" id="IPR036388">
    <property type="entry name" value="WH-like_DNA-bd_sf"/>
</dbReference>
<dbReference type="Proteomes" id="UP001553161">
    <property type="component" value="Unassembled WGS sequence"/>
</dbReference>
<proteinExistence type="predicted"/>
<evidence type="ECO:0000256" key="2">
    <source>
        <dbReference type="ARBA" id="ARBA00023125"/>
    </source>
</evidence>
<evidence type="ECO:0000256" key="1">
    <source>
        <dbReference type="ARBA" id="ARBA00023015"/>
    </source>
</evidence>
<evidence type="ECO:0000313" key="6">
    <source>
        <dbReference type="Proteomes" id="UP001553161"/>
    </source>
</evidence>
<dbReference type="PANTHER" id="PTHR43537:SF5">
    <property type="entry name" value="UXU OPERON TRANSCRIPTIONAL REGULATOR"/>
    <property type="match status" value="1"/>
</dbReference>
<dbReference type="Gene3D" id="1.10.10.10">
    <property type="entry name" value="Winged helix-like DNA-binding domain superfamily/Winged helix DNA-binding domain"/>
    <property type="match status" value="1"/>
</dbReference>
<dbReference type="Gene3D" id="1.20.120.530">
    <property type="entry name" value="GntR ligand-binding domain-like"/>
    <property type="match status" value="1"/>
</dbReference>
<dbReference type="SUPFAM" id="SSF48008">
    <property type="entry name" value="GntR ligand-binding domain-like"/>
    <property type="match status" value="1"/>
</dbReference>
<evidence type="ECO:0000259" key="4">
    <source>
        <dbReference type="PROSITE" id="PS50949"/>
    </source>
</evidence>
<dbReference type="SMART" id="SM00895">
    <property type="entry name" value="FCD"/>
    <property type="match status" value="1"/>
</dbReference>
<keyword evidence="6" id="KW-1185">Reference proteome</keyword>
<organism evidence="5 6">
    <name type="scientific">Meridianimarinicoccus marinus</name>
    <dbReference type="NCBI Taxonomy" id="3231483"/>
    <lineage>
        <taxon>Bacteria</taxon>
        <taxon>Pseudomonadati</taxon>
        <taxon>Pseudomonadota</taxon>
        <taxon>Alphaproteobacteria</taxon>
        <taxon>Rhodobacterales</taxon>
        <taxon>Paracoccaceae</taxon>
        <taxon>Meridianimarinicoccus</taxon>
    </lineage>
</organism>
<sequence>MNDAPDSTERRSDQIYRQLAGDIEAGRLARGAKLPSETALAAEYGVSRPTVREALARLREEGMITSRRGSGAYVQEVSERITRIAPLASIQDLRMCFKFRIGLESEAARLAAQNHTDDDLRWLEAEIAAMDSANAKGETGMEQDFRFHMAVARASQNRFFVAGLEQVRPHIAQGMTINRTLSLMAETPRLVKVQDEHRRVLDAIRKGNGDAAADAMATHLGNALTRLFEG</sequence>
<name>A0ABV3L3W6_9RHOB</name>
<comment type="caution">
    <text evidence="5">The sequence shown here is derived from an EMBL/GenBank/DDBJ whole genome shotgun (WGS) entry which is preliminary data.</text>
</comment>
<gene>
    <name evidence="5" type="ORF">AB0T83_05640</name>
</gene>
<evidence type="ECO:0000256" key="3">
    <source>
        <dbReference type="ARBA" id="ARBA00023163"/>
    </source>
</evidence>
<dbReference type="EMBL" id="JBFBVU010000004">
    <property type="protein sequence ID" value="MEV8466269.1"/>
    <property type="molecule type" value="Genomic_DNA"/>
</dbReference>